<proteinExistence type="predicted"/>
<dbReference type="InterPro" id="IPR001173">
    <property type="entry name" value="Glyco_trans_2-like"/>
</dbReference>
<dbReference type="GO" id="GO:0016757">
    <property type="term" value="F:glycosyltransferase activity"/>
    <property type="evidence" value="ECO:0007669"/>
    <property type="project" value="UniProtKB-KW"/>
</dbReference>
<dbReference type="Pfam" id="PF00535">
    <property type="entry name" value="Glycos_transf_2"/>
    <property type="match status" value="1"/>
</dbReference>
<dbReference type="Proteomes" id="UP001303407">
    <property type="component" value="Chromosome"/>
</dbReference>
<reference evidence="2 3" key="1">
    <citation type="submission" date="2023-09" db="EMBL/GenBank/DDBJ databases">
        <title>Thalassobella suaedae gen. nov., sp. nov., a marine bacterium of the family Flavobacteriaceae isolated from a halophyte Suaeda japonica.</title>
        <authorList>
            <person name="Lee S.Y."/>
            <person name="Hwang C.Y."/>
        </authorList>
    </citation>
    <scope>NUCLEOTIDE SEQUENCE [LARGE SCALE GENOMIC DNA]</scope>
    <source>
        <strain evidence="2 3">HL-DH10</strain>
    </source>
</reference>
<evidence type="ECO:0000313" key="2">
    <source>
        <dbReference type="EMBL" id="WNH11590.1"/>
    </source>
</evidence>
<protein>
    <submittedName>
        <fullName evidence="2">Glycosyltransferase family 2 protein</fullName>
        <ecNumber evidence="2">2.4.-.-</ecNumber>
    </submittedName>
</protein>
<keyword evidence="3" id="KW-1185">Reference proteome</keyword>
<accession>A0ABY9Y036</accession>
<dbReference type="CDD" id="cd04186">
    <property type="entry name" value="GT_2_like_c"/>
    <property type="match status" value="1"/>
</dbReference>
<dbReference type="PANTHER" id="PTHR43179">
    <property type="entry name" value="RHAMNOSYLTRANSFERASE WBBL"/>
    <property type="match status" value="1"/>
</dbReference>
<keyword evidence="2" id="KW-0808">Transferase</keyword>
<name>A0ABY9Y036_9FLAO</name>
<evidence type="ECO:0000259" key="1">
    <source>
        <dbReference type="Pfam" id="PF00535"/>
    </source>
</evidence>
<sequence>MKLSIIILNYNVRYFLELCLKSVEAAIANIDAEIIVIDNNSEDDSCNMVRACFPEVNLIENKENLGFSKGNNVGVLQAKGEYLCILNPDTVVAEDTFVKVLEFSENQDNLGIVGCKLINGGGLFLPESKRNIPTVNVAFKKILGFSKDYYANHVDKNENGEVDILVGAFMLIKKNVYNEVGGFDEDYFMYGEDIDLSYKVLKKGYKNYYFGKAIIIHFKGESTLKDRYYARRFFGAMKIFYKKHFKKNRLFDMFVWLGIELAHTFRRIRKVKPENISEYVFVSNKENKKLASVLSKNMVLKSDIKSVNKNSEIIFDANVLTYKHIIHAISRDNVGDGLTYKILPNGSNFIIGSNNGFGKGEVKEFL</sequence>
<dbReference type="SUPFAM" id="SSF53448">
    <property type="entry name" value="Nucleotide-diphospho-sugar transferases"/>
    <property type="match status" value="1"/>
</dbReference>
<dbReference type="InterPro" id="IPR029044">
    <property type="entry name" value="Nucleotide-diphossugar_trans"/>
</dbReference>
<feature type="domain" description="Glycosyltransferase 2-like" evidence="1">
    <location>
        <begin position="4"/>
        <end position="180"/>
    </location>
</feature>
<dbReference type="Gene3D" id="3.90.550.10">
    <property type="entry name" value="Spore Coat Polysaccharide Biosynthesis Protein SpsA, Chain A"/>
    <property type="match status" value="1"/>
</dbReference>
<dbReference type="EMBL" id="CP134536">
    <property type="protein sequence ID" value="WNH11590.1"/>
    <property type="molecule type" value="Genomic_DNA"/>
</dbReference>
<dbReference type="RefSeq" id="WP_415861573.1">
    <property type="nucleotide sequence ID" value="NZ_CP134536.1"/>
</dbReference>
<evidence type="ECO:0000313" key="3">
    <source>
        <dbReference type="Proteomes" id="UP001303407"/>
    </source>
</evidence>
<gene>
    <name evidence="2" type="ORF">RHP49_11855</name>
</gene>
<dbReference type="PANTHER" id="PTHR43179:SF7">
    <property type="entry name" value="RHAMNOSYLTRANSFERASE WBBL"/>
    <property type="match status" value="1"/>
</dbReference>
<keyword evidence="2" id="KW-0328">Glycosyltransferase</keyword>
<organism evidence="2 3">
    <name type="scientific">Thalassobellus suaedae</name>
    <dbReference type="NCBI Taxonomy" id="3074124"/>
    <lineage>
        <taxon>Bacteria</taxon>
        <taxon>Pseudomonadati</taxon>
        <taxon>Bacteroidota</taxon>
        <taxon>Flavobacteriia</taxon>
        <taxon>Flavobacteriales</taxon>
        <taxon>Flavobacteriaceae</taxon>
        <taxon>Thalassobellus</taxon>
    </lineage>
</organism>
<dbReference type="EC" id="2.4.-.-" evidence="2"/>